<evidence type="ECO:0000313" key="6">
    <source>
        <dbReference type="Proteomes" id="UP001219568"/>
    </source>
</evidence>
<dbReference type="PANTHER" id="PTHR42877:SF1">
    <property type="entry name" value="FAD-BINDING MONOOXYGENASE STCW"/>
    <property type="match status" value="1"/>
</dbReference>
<dbReference type="AlphaFoldDB" id="A0AAD6I8P2"/>
<comment type="caution">
    <text evidence="5">The sequence shown here is derived from an EMBL/GenBank/DDBJ whole genome shotgun (WGS) entry which is preliminary data.</text>
</comment>
<comment type="cofactor">
    <cofactor evidence="1">
        <name>FAD</name>
        <dbReference type="ChEBI" id="CHEBI:57692"/>
    </cofactor>
</comment>
<dbReference type="InterPro" id="IPR051209">
    <property type="entry name" value="FAD-bind_Monooxygenase_sf"/>
</dbReference>
<comment type="similarity">
    <text evidence="2">Belongs to the FAD-binding monooxygenase family.</text>
</comment>
<name>A0AAD6I8P2_PENCN</name>
<organism evidence="5 6">
    <name type="scientific">Penicillium canescens</name>
    <dbReference type="NCBI Taxonomy" id="5083"/>
    <lineage>
        <taxon>Eukaryota</taxon>
        <taxon>Fungi</taxon>
        <taxon>Dikarya</taxon>
        <taxon>Ascomycota</taxon>
        <taxon>Pezizomycotina</taxon>
        <taxon>Eurotiomycetes</taxon>
        <taxon>Eurotiomycetidae</taxon>
        <taxon>Eurotiales</taxon>
        <taxon>Aspergillaceae</taxon>
        <taxon>Penicillium</taxon>
    </lineage>
</organism>
<dbReference type="PANTHER" id="PTHR42877">
    <property type="entry name" value="L-ORNITHINE N(5)-MONOOXYGENASE-RELATED"/>
    <property type="match status" value="1"/>
</dbReference>
<reference evidence="5" key="2">
    <citation type="submission" date="2023-01" db="EMBL/GenBank/DDBJ databases">
        <authorList>
            <person name="Petersen C."/>
        </authorList>
    </citation>
    <scope>NUCLEOTIDE SEQUENCE</scope>
    <source>
        <strain evidence="5">IBT 15450</strain>
    </source>
</reference>
<accession>A0AAD6I8P2</accession>
<protein>
    <submittedName>
        <fullName evidence="5">Uncharacterized protein</fullName>
    </submittedName>
</protein>
<sequence>MLLLEDGVVGSDGVERKVDTVYCATAFDATSCPAFHLIGKSEADLSAKWAKAPECYMGLTIPDFPNLITFNGPT</sequence>
<evidence type="ECO:0000256" key="3">
    <source>
        <dbReference type="ARBA" id="ARBA00022630"/>
    </source>
</evidence>
<evidence type="ECO:0000256" key="1">
    <source>
        <dbReference type="ARBA" id="ARBA00001974"/>
    </source>
</evidence>
<dbReference type="EMBL" id="JAQJZL010000010">
    <property type="protein sequence ID" value="KAJ6035111.1"/>
    <property type="molecule type" value="Genomic_DNA"/>
</dbReference>
<dbReference type="Proteomes" id="UP001219568">
    <property type="component" value="Unassembled WGS sequence"/>
</dbReference>
<evidence type="ECO:0000256" key="4">
    <source>
        <dbReference type="ARBA" id="ARBA00022827"/>
    </source>
</evidence>
<evidence type="ECO:0000313" key="5">
    <source>
        <dbReference type="EMBL" id="KAJ6035111.1"/>
    </source>
</evidence>
<reference evidence="5" key="1">
    <citation type="journal article" date="2023" name="IMA Fungus">
        <title>Comparative genomic study of the Penicillium genus elucidates a diverse pangenome and 15 lateral gene transfer events.</title>
        <authorList>
            <person name="Petersen C."/>
            <person name="Sorensen T."/>
            <person name="Nielsen M.R."/>
            <person name="Sondergaard T.E."/>
            <person name="Sorensen J.L."/>
            <person name="Fitzpatrick D.A."/>
            <person name="Frisvad J.C."/>
            <person name="Nielsen K.L."/>
        </authorList>
    </citation>
    <scope>NUCLEOTIDE SEQUENCE</scope>
    <source>
        <strain evidence="5">IBT 15450</strain>
    </source>
</reference>
<keyword evidence="3" id="KW-0285">Flavoprotein</keyword>
<keyword evidence="6" id="KW-1185">Reference proteome</keyword>
<keyword evidence="4" id="KW-0274">FAD</keyword>
<dbReference type="InterPro" id="IPR036188">
    <property type="entry name" value="FAD/NAD-bd_sf"/>
</dbReference>
<gene>
    <name evidence="5" type="ORF">N7460_009286</name>
</gene>
<evidence type="ECO:0000256" key="2">
    <source>
        <dbReference type="ARBA" id="ARBA00010139"/>
    </source>
</evidence>
<dbReference type="Gene3D" id="3.50.50.60">
    <property type="entry name" value="FAD/NAD(P)-binding domain"/>
    <property type="match status" value="1"/>
</dbReference>
<proteinExistence type="inferred from homology"/>